<gene>
    <name evidence="8" type="primary">der</name>
    <name evidence="12" type="ORF">SAMN06295933_2207</name>
</gene>
<evidence type="ECO:0000256" key="9">
    <source>
        <dbReference type="PROSITE-ProRule" id="PRU01049"/>
    </source>
</evidence>
<dbReference type="InterPro" id="IPR031166">
    <property type="entry name" value="G_ENGA"/>
</dbReference>
<comment type="subunit">
    <text evidence="8">Associates with the 50S ribosomal subunit.</text>
</comment>
<dbReference type="InterPro" id="IPR015946">
    <property type="entry name" value="KH_dom-like_a/b"/>
</dbReference>
<dbReference type="InterPro" id="IPR016484">
    <property type="entry name" value="GTPase_Der"/>
</dbReference>
<feature type="domain" description="EngA-type G" evidence="11">
    <location>
        <begin position="183"/>
        <end position="356"/>
    </location>
</feature>
<dbReference type="InterPro" id="IPR032859">
    <property type="entry name" value="KH_dom-like"/>
</dbReference>
<evidence type="ECO:0000256" key="10">
    <source>
        <dbReference type="RuleBase" id="RU004481"/>
    </source>
</evidence>
<keyword evidence="3 8" id="KW-0690">Ribosome biogenesis</keyword>
<dbReference type="RefSeq" id="WP_085102118.1">
    <property type="nucleotide sequence ID" value="NZ_FWZU01000003.1"/>
</dbReference>
<keyword evidence="13" id="KW-1185">Reference proteome</keyword>
<feature type="domain" description="EngA-type G" evidence="11">
    <location>
        <begin position="3"/>
        <end position="170"/>
    </location>
</feature>
<dbReference type="InterPro" id="IPR027417">
    <property type="entry name" value="P-loop_NTPase"/>
</dbReference>
<evidence type="ECO:0000256" key="7">
    <source>
        <dbReference type="ARBA" id="ARBA00032345"/>
    </source>
</evidence>
<feature type="binding site" evidence="8">
    <location>
        <begin position="9"/>
        <end position="16"/>
    </location>
    <ligand>
        <name>GTP</name>
        <dbReference type="ChEBI" id="CHEBI:37565"/>
        <label>1</label>
    </ligand>
</feature>
<evidence type="ECO:0000256" key="5">
    <source>
        <dbReference type="ARBA" id="ARBA00022741"/>
    </source>
</evidence>
<feature type="binding site" evidence="8">
    <location>
        <begin position="189"/>
        <end position="196"/>
    </location>
    <ligand>
        <name>GTP</name>
        <dbReference type="ChEBI" id="CHEBI:37565"/>
        <label>2</label>
    </ligand>
</feature>
<reference evidence="13" key="1">
    <citation type="submission" date="2017-04" db="EMBL/GenBank/DDBJ databases">
        <authorList>
            <person name="Varghese N."/>
            <person name="Submissions S."/>
        </authorList>
    </citation>
    <scope>NUCLEOTIDE SEQUENCE [LARGE SCALE GENOMIC DNA]</scope>
    <source>
        <strain evidence="13">K3S</strain>
    </source>
</reference>
<organism evidence="12 13">
    <name type="scientific">Desulfovibrio gilichinskyi</name>
    <dbReference type="NCBI Taxonomy" id="1519643"/>
    <lineage>
        <taxon>Bacteria</taxon>
        <taxon>Pseudomonadati</taxon>
        <taxon>Thermodesulfobacteriota</taxon>
        <taxon>Desulfovibrionia</taxon>
        <taxon>Desulfovibrionales</taxon>
        <taxon>Desulfovibrionaceae</taxon>
        <taxon>Desulfovibrio</taxon>
    </lineage>
</organism>
<dbReference type="CDD" id="cd01895">
    <property type="entry name" value="EngA2"/>
    <property type="match status" value="1"/>
</dbReference>
<sequence length="447" mass="50103">MLPTIALVGRPNVGKSTIFNRLLRKKRALTHDMPGITRDRIYDEGHYEGVRYALVDTGGLVMESDNESEEFQGDIFEQAREAIEEAHALILVVDGRLGLTPLDEQVASFIRQSNKPILLLVNKVDGSEIEAQCLSEFHVLGFEMMPVSAEHGYNLEALRVKVAELAENTGIIPEEEDPEKVGLKIAMLGRPNAGKSSMVNALTGEERVIVSDIAGTTRDSVNVTFLSGGKTFTFVDTAGVRRRTNISNTIERYSVLRALKSSKIADVTIMVVDAIGGLTKQDKRLLDFLAKEATPFIIAVNKIDLVSQRERDELKRGFEMALRMANHVPVIYTSCISKSGLGGILPLAAKLKAECSIRVSTGQLNRIMKEVIEKHQPPVVKRRRAKFKYLTQADEEPPTFIFFINDERLIRPTYHRFLENKLRKILNIKIAPLNIYFRSTARDKETR</sequence>
<dbReference type="GO" id="GO:0005525">
    <property type="term" value="F:GTP binding"/>
    <property type="evidence" value="ECO:0007669"/>
    <property type="project" value="UniProtKB-UniRule"/>
</dbReference>
<dbReference type="PRINTS" id="PR00326">
    <property type="entry name" value="GTP1OBG"/>
</dbReference>
<feature type="binding site" evidence="8">
    <location>
        <begin position="301"/>
        <end position="304"/>
    </location>
    <ligand>
        <name>GTP</name>
        <dbReference type="ChEBI" id="CHEBI:37565"/>
        <label>2</label>
    </ligand>
</feature>
<dbReference type="Gene3D" id="3.30.300.20">
    <property type="match status" value="1"/>
</dbReference>
<dbReference type="InterPro" id="IPR005225">
    <property type="entry name" value="Small_GTP-bd"/>
</dbReference>
<dbReference type="Proteomes" id="UP000192906">
    <property type="component" value="Unassembled WGS sequence"/>
</dbReference>
<dbReference type="EMBL" id="FWZU01000003">
    <property type="protein sequence ID" value="SMF19718.1"/>
    <property type="molecule type" value="Genomic_DNA"/>
</dbReference>
<dbReference type="NCBIfam" id="TIGR00231">
    <property type="entry name" value="small_GTP"/>
    <property type="match status" value="2"/>
</dbReference>
<evidence type="ECO:0000256" key="6">
    <source>
        <dbReference type="ARBA" id="ARBA00023134"/>
    </source>
</evidence>
<dbReference type="AlphaFoldDB" id="A0A1X7DRA6"/>
<accession>A0A1X7DRA6</accession>
<comment type="function">
    <text evidence="8 10">GTPase that plays an essential role in the late steps of ribosome biogenesis.</text>
</comment>
<dbReference type="GO" id="GO:0042254">
    <property type="term" value="P:ribosome biogenesis"/>
    <property type="evidence" value="ECO:0007669"/>
    <property type="project" value="UniProtKB-KW"/>
</dbReference>
<dbReference type="SUPFAM" id="SSF52540">
    <property type="entry name" value="P-loop containing nucleoside triphosphate hydrolases"/>
    <property type="match status" value="2"/>
</dbReference>
<dbReference type="InterPro" id="IPR006073">
    <property type="entry name" value="GTP-bd"/>
</dbReference>
<dbReference type="NCBIfam" id="TIGR03594">
    <property type="entry name" value="GTPase_EngA"/>
    <property type="match status" value="1"/>
</dbReference>
<name>A0A1X7DRA6_9BACT</name>
<evidence type="ECO:0000313" key="12">
    <source>
        <dbReference type="EMBL" id="SMF19718.1"/>
    </source>
</evidence>
<evidence type="ECO:0000256" key="4">
    <source>
        <dbReference type="ARBA" id="ARBA00022737"/>
    </source>
</evidence>
<evidence type="ECO:0000259" key="11">
    <source>
        <dbReference type="PROSITE" id="PS51712"/>
    </source>
</evidence>
<dbReference type="STRING" id="1519643.SAMN06295933_2207"/>
<dbReference type="PROSITE" id="PS51712">
    <property type="entry name" value="G_ENGA"/>
    <property type="match status" value="2"/>
</dbReference>
<evidence type="ECO:0000313" key="13">
    <source>
        <dbReference type="Proteomes" id="UP000192906"/>
    </source>
</evidence>
<evidence type="ECO:0000256" key="2">
    <source>
        <dbReference type="ARBA" id="ARBA00020953"/>
    </source>
</evidence>
<comment type="similarity">
    <text evidence="1 8 9 10">Belongs to the TRAFAC class TrmE-Era-EngA-EngB-Septin-like GTPase superfamily. EngA (Der) GTPase family.</text>
</comment>
<evidence type="ECO:0000256" key="3">
    <source>
        <dbReference type="ARBA" id="ARBA00022517"/>
    </source>
</evidence>
<dbReference type="HAMAP" id="MF_00195">
    <property type="entry name" value="GTPase_Der"/>
    <property type="match status" value="1"/>
</dbReference>
<keyword evidence="4 10" id="KW-0677">Repeat</keyword>
<feature type="binding site" evidence="8">
    <location>
        <begin position="236"/>
        <end position="240"/>
    </location>
    <ligand>
        <name>GTP</name>
        <dbReference type="ChEBI" id="CHEBI:37565"/>
        <label>2</label>
    </ligand>
</feature>
<dbReference type="CDD" id="cd01894">
    <property type="entry name" value="EngA1"/>
    <property type="match status" value="1"/>
</dbReference>
<protein>
    <recommendedName>
        <fullName evidence="2 8">GTPase Der</fullName>
    </recommendedName>
    <alternativeName>
        <fullName evidence="7 8">GTP-binding protein EngA</fullName>
    </alternativeName>
</protein>
<feature type="binding site" evidence="8">
    <location>
        <begin position="56"/>
        <end position="60"/>
    </location>
    <ligand>
        <name>GTP</name>
        <dbReference type="ChEBI" id="CHEBI:37565"/>
        <label>1</label>
    </ligand>
</feature>
<proteinExistence type="inferred from homology"/>
<dbReference type="PANTHER" id="PTHR43834:SF6">
    <property type="entry name" value="GTPASE DER"/>
    <property type="match status" value="1"/>
</dbReference>
<dbReference type="FunFam" id="3.40.50.300:FF:000494">
    <property type="entry name" value="tRNA modification GTPase MnmE"/>
    <property type="match status" value="1"/>
</dbReference>
<feature type="binding site" evidence="8">
    <location>
        <begin position="122"/>
        <end position="125"/>
    </location>
    <ligand>
        <name>GTP</name>
        <dbReference type="ChEBI" id="CHEBI:37565"/>
        <label>1</label>
    </ligand>
</feature>
<evidence type="ECO:0000256" key="8">
    <source>
        <dbReference type="HAMAP-Rule" id="MF_00195"/>
    </source>
</evidence>
<dbReference type="FunFam" id="3.30.300.20:FF:000004">
    <property type="entry name" value="GTPase Der"/>
    <property type="match status" value="1"/>
</dbReference>
<dbReference type="Gene3D" id="3.40.50.300">
    <property type="entry name" value="P-loop containing nucleotide triphosphate hydrolases"/>
    <property type="match status" value="2"/>
</dbReference>
<dbReference type="Pfam" id="PF01926">
    <property type="entry name" value="MMR_HSR1"/>
    <property type="match status" value="2"/>
</dbReference>
<evidence type="ECO:0000256" key="1">
    <source>
        <dbReference type="ARBA" id="ARBA00008279"/>
    </source>
</evidence>
<keyword evidence="5 8" id="KW-0547">Nucleotide-binding</keyword>
<dbReference type="Pfam" id="PF14714">
    <property type="entry name" value="KH_dom-like"/>
    <property type="match status" value="1"/>
</dbReference>
<keyword evidence="6 8" id="KW-0342">GTP-binding</keyword>
<dbReference type="OrthoDB" id="9805918at2"/>
<dbReference type="PANTHER" id="PTHR43834">
    <property type="entry name" value="GTPASE DER"/>
    <property type="match status" value="1"/>
</dbReference>
<dbReference type="PIRSF" id="PIRSF006485">
    <property type="entry name" value="GTP-binding_EngA"/>
    <property type="match status" value="1"/>
</dbReference>